<sequence length="715" mass="80078">MSGSAIISKIKQSYFRRKLASYGLLLLAFTVVLLTVYLRWQPTLRLNLVLLLVWVAGFYFLVQQIKKIYHLSPVIIAQHLNRTQPNLEESCHLLLTPPESLTMLERLQVQRLTALLQVLNPAQAIIISDKKTWFTLFISLVIAGLMFLVPALPSSTGAVPIIASIPENQLKNICQNVPQIQTITIRVSPPAYTRRQAYTVNQPNFKAEAGSRITWQIQTTAEISNLHLTLSSQRRLTFRKEKNIPHQYTLTFTPASSFIYTLDVNTSKSDFYAAELLPDQNPVISIQQPKPFTELLFGEAPNVALVARLTDDYGLRKASIVATTAQGSGESVKFREIQYPLSLPKNQKEYTFRKNIDLKALGLTYGDELYFYVQAQDNNRGYTRSESYLIQLEDTTVVTDGAGLSLGVSVVPAYFRSQRQLIIDTEKLIREQKTLTPAAFLERSNNLGADQKILRLRYGKFLGEESETNIGPGPAGAEHHAGDGHDHEPAPAQLNSANQLLDPYIHKHDTEEDATYFEPAVKTQLKAALAHMWEAELQLRLSQPKAALPFEYKALRLLKEVQQKSRAYVRKMGFEPPVLNEAEKRLTGDLAKIIAPTHTENRSAKQLYPYIRQAMPWLAAQNAGATTTGRDAILLQQAGQELAAIAVQQPAKYLKNLRDLRKLITEVQAGKITCNACLTSVAAAFENVLPLPKPAPGARTINRNPLASQYFRNLK</sequence>
<keyword evidence="2" id="KW-0812">Transmembrane</keyword>
<evidence type="ECO:0000313" key="3">
    <source>
        <dbReference type="EMBL" id="CAA9232814.1"/>
    </source>
</evidence>
<feature type="transmembrane region" description="Helical" evidence="2">
    <location>
        <begin position="19"/>
        <end position="38"/>
    </location>
</feature>
<protein>
    <recommendedName>
        <fullName evidence="4">DUF4175 family protein</fullName>
    </recommendedName>
</protein>
<evidence type="ECO:0000256" key="1">
    <source>
        <dbReference type="SAM" id="MobiDB-lite"/>
    </source>
</evidence>
<accession>A0A6J4HV44</accession>
<feature type="transmembrane region" description="Helical" evidence="2">
    <location>
        <begin position="44"/>
        <end position="62"/>
    </location>
</feature>
<dbReference type="EMBL" id="CADCTJ010000341">
    <property type="protein sequence ID" value="CAA9232814.1"/>
    <property type="molecule type" value="Genomic_DNA"/>
</dbReference>
<name>A0A6J4HV44_9BACT</name>
<proteinExistence type="predicted"/>
<feature type="transmembrane region" description="Helical" evidence="2">
    <location>
        <begin position="133"/>
        <end position="152"/>
    </location>
</feature>
<keyword evidence="2" id="KW-1133">Transmembrane helix</keyword>
<dbReference type="AlphaFoldDB" id="A0A6J4HV44"/>
<evidence type="ECO:0000256" key="2">
    <source>
        <dbReference type="SAM" id="Phobius"/>
    </source>
</evidence>
<reference evidence="3" key="1">
    <citation type="submission" date="2020-02" db="EMBL/GenBank/DDBJ databases">
        <authorList>
            <person name="Meier V. D."/>
        </authorList>
    </citation>
    <scope>NUCLEOTIDE SEQUENCE</scope>
    <source>
        <strain evidence="3">AVDCRST_MAG95</strain>
    </source>
</reference>
<feature type="compositionally biased region" description="Basic and acidic residues" evidence="1">
    <location>
        <begin position="477"/>
        <end position="489"/>
    </location>
</feature>
<keyword evidence="2" id="KW-0472">Membrane</keyword>
<feature type="region of interest" description="Disordered" evidence="1">
    <location>
        <begin position="467"/>
        <end position="492"/>
    </location>
</feature>
<organism evidence="3">
    <name type="scientific">uncultured Adhaeribacter sp</name>
    <dbReference type="NCBI Taxonomy" id="448109"/>
    <lineage>
        <taxon>Bacteria</taxon>
        <taxon>Pseudomonadati</taxon>
        <taxon>Bacteroidota</taxon>
        <taxon>Cytophagia</taxon>
        <taxon>Cytophagales</taxon>
        <taxon>Hymenobacteraceae</taxon>
        <taxon>Adhaeribacter</taxon>
        <taxon>environmental samples</taxon>
    </lineage>
</organism>
<gene>
    <name evidence="3" type="ORF">AVDCRST_MAG95-1067</name>
</gene>
<evidence type="ECO:0008006" key="4">
    <source>
        <dbReference type="Google" id="ProtNLM"/>
    </source>
</evidence>